<keyword evidence="3" id="KW-1185">Reference proteome</keyword>
<sequence>MTLVHDSDSPCPLHWERLPTVPPFCFGHSFRAYKWHHCPWVCMGVATQFVSLVSGKKKGSIWSFFNLHVLLLVLIATYPCLVVTYLLFSRNLKMWGELLWNDVPEIQEGLDMYSVKQFGSN</sequence>
<name>A0ABY9DA89_VITVI</name>
<evidence type="ECO:0000256" key="1">
    <source>
        <dbReference type="SAM" id="Phobius"/>
    </source>
</evidence>
<proteinExistence type="predicted"/>
<reference evidence="2 3" key="1">
    <citation type="journal article" date="2023" name="Hortic Res">
        <title>The complete reference genome for grapevine (Vitis vinifera L.) genetics and breeding.</title>
        <authorList>
            <person name="Shi X."/>
            <person name="Cao S."/>
            <person name="Wang X."/>
            <person name="Huang S."/>
            <person name="Wang Y."/>
            <person name="Liu Z."/>
            <person name="Liu W."/>
            <person name="Leng X."/>
            <person name="Peng Y."/>
            <person name="Wang N."/>
            <person name="Wang Y."/>
            <person name="Ma Z."/>
            <person name="Xu X."/>
            <person name="Zhang F."/>
            <person name="Xue H."/>
            <person name="Zhong H."/>
            <person name="Wang Y."/>
            <person name="Zhang K."/>
            <person name="Velt A."/>
            <person name="Avia K."/>
            <person name="Holtgrawe D."/>
            <person name="Grimplet J."/>
            <person name="Matus J.T."/>
            <person name="Ware D."/>
            <person name="Wu X."/>
            <person name="Wang H."/>
            <person name="Liu C."/>
            <person name="Fang Y."/>
            <person name="Rustenholz C."/>
            <person name="Cheng Z."/>
            <person name="Xiao H."/>
            <person name="Zhou Y."/>
        </authorList>
    </citation>
    <scope>NUCLEOTIDE SEQUENCE [LARGE SCALE GENOMIC DNA]</scope>
    <source>
        <strain evidence="3">cv. Pinot noir / PN40024</strain>
        <tissue evidence="2">Leaf</tissue>
    </source>
</reference>
<evidence type="ECO:0000313" key="3">
    <source>
        <dbReference type="Proteomes" id="UP001227230"/>
    </source>
</evidence>
<dbReference type="EMBL" id="CP126661">
    <property type="protein sequence ID" value="WKA03943.1"/>
    <property type="molecule type" value="Genomic_DNA"/>
</dbReference>
<evidence type="ECO:0000313" key="2">
    <source>
        <dbReference type="EMBL" id="WKA03943.1"/>
    </source>
</evidence>
<dbReference type="Proteomes" id="UP001227230">
    <property type="component" value="Chromosome 14"/>
</dbReference>
<keyword evidence="1" id="KW-1133">Transmembrane helix</keyword>
<keyword evidence="1" id="KW-0812">Transmembrane</keyword>
<accession>A0ABY9DA89</accession>
<organism evidence="2 3">
    <name type="scientific">Vitis vinifera</name>
    <name type="common">Grape</name>
    <dbReference type="NCBI Taxonomy" id="29760"/>
    <lineage>
        <taxon>Eukaryota</taxon>
        <taxon>Viridiplantae</taxon>
        <taxon>Streptophyta</taxon>
        <taxon>Embryophyta</taxon>
        <taxon>Tracheophyta</taxon>
        <taxon>Spermatophyta</taxon>
        <taxon>Magnoliopsida</taxon>
        <taxon>eudicotyledons</taxon>
        <taxon>Gunneridae</taxon>
        <taxon>Pentapetalae</taxon>
        <taxon>rosids</taxon>
        <taxon>Vitales</taxon>
        <taxon>Vitaceae</taxon>
        <taxon>Viteae</taxon>
        <taxon>Vitis</taxon>
    </lineage>
</organism>
<feature type="transmembrane region" description="Helical" evidence="1">
    <location>
        <begin position="61"/>
        <end position="88"/>
    </location>
</feature>
<gene>
    <name evidence="2" type="ORF">VitviT2T_022018</name>
</gene>
<protein>
    <submittedName>
        <fullName evidence="2">Uncharacterized protein</fullName>
    </submittedName>
</protein>
<keyword evidence="1" id="KW-0472">Membrane</keyword>